<dbReference type="EMBL" id="LNYS01000002">
    <property type="protein sequence ID" value="KTD52629.1"/>
    <property type="molecule type" value="Genomic_DNA"/>
</dbReference>
<gene>
    <name evidence="1" type="ORF">Lqui_0082</name>
</gene>
<evidence type="ECO:0000313" key="2">
    <source>
        <dbReference type="Proteomes" id="UP000054618"/>
    </source>
</evidence>
<dbReference type="Proteomes" id="UP000054618">
    <property type="component" value="Unassembled WGS sequence"/>
</dbReference>
<proteinExistence type="predicted"/>
<sequence length="126" mass="14518">MKSSYRDHLKAKFKPTFFGIFEKQDAALLSNVYAYVYNKEVKHSAFMSTCHGPVSGYKSHVTLDAVQNEFKQYNSEVQTTVLARVNQYVKDFEAATVFHPTEEAYQRLLEVRDAFKAHMDKSPTPQ</sequence>
<keyword evidence="2" id="KW-1185">Reference proteome</keyword>
<organism evidence="1 2">
    <name type="scientific">Legionella quinlivanii</name>
    <dbReference type="NCBI Taxonomy" id="45073"/>
    <lineage>
        <taxon>Bacteria</taxon>
        <taxon>Pseudomonadati</taxon>
        <taxon>Pseudomonadota</taxon>
        <taxon>Gammaproteobacteria</taxon>
        <taxon>Legionellales</taxon>
        <taxon>Legionellaceae</taxon>
        <taxon>Legionella</taxon>
    </lineage>
</organism>
<name>A0A0W0Y6W6_9GAMM</name>
<accession>A0A0W0Y6W6</accession>
<reference evidence="1 2" key="1">
    <citation type="submission" date="2015-11" db="EMBL/GenBank/DDBJ databases">
        <title>Genomic analysis of 38 Legionella species identifies large and diverse effector repertoires.</title>
        <authorList>
            <person name="Burstein D."/>
            <person name="Amaro F."/>
            <person name="Zusman T."/>
            <person name="Lifshitz Z."/>
            <person name="Cohen O."/>
            <person name="Gilbert J.A."/>
            <person name="Pupko T."/>
            <person name="Shuman H.A."/>
            <person name="Segal G."/>
        </authorList>
    </citation>
    <scope>NUCLEOTIDE SEQUENCE [LARGE SCALE GENOMIC DNA]</scope>
    <source>
        <strain evidence="1 2">CDC#1442-AUS-E</strain>
    </source>
</reference>
<protein>
    <submittedName>
        <fullName evidence="1">Uncharacterized protein</fullName>
    </submittedName>
</protein>
<dbReference type="OrthoDB" id="5654070at2"/>
<evidence type="ECO:0000313" key="1">
    <source>
        <dbReference type="EMBL" id="KTD52629.1"/>
    </source>
</evidence>
<dbReference type="PATRIC" id="fig|45073.5.peg.86"/>
<dbReference type="AlphaFoldDB" id="A0A0W0Y6W6"/>
<dbReference type="RefSeq" id="WP_058506220.1">
    <property type="nucleotide sequence ID" value="NZ_CAAAIK010000018.1"/>
</dbReference>
<comment type="caution">
    <text evidence="1">The sequence shown here is derived from an EMBL/GenBank/DDBJ whole genome shotgun (WGS) entry which is preliminary data.</text>
</comment>